<dbReference type="EMBL" id="MDYL01000027">
    <property type="protein sequence ID" value="OQD70042.1"/>
    <property type="molecule type" value="Genomic_DNA"/>
</dbReference>
<evidence type="ECO:0000256" key="2">
    <source>
        <dbReference type="SAM" id="SignalP"/>
    </source>
</evidence>
<dbReference type="AlphaFoldDB" id="A0A1V6NZR6"/>
<feature type="transmembrane region" description="Helical" evidence="1">
    <location>
        <begin position="122"/>
        <end position="146"/>
    </location>
</feature>
<gene>
    <name evidence="3" type="ORF">PENDEC_c027G03297</name>
</gene>
<feature type="chain" id="PRO_5012438378" description="Increased loss of mitochondrial DNA protein 1" evidence="2">
    <location>
        <begin position="29"/>
        <end position="206"/>
    </location>
</feature>
<sequence>MVMISSKTLIQVHSVLLILLAGYLIRSPERITNSNMVFMMGEALDINFSTESNPVQSPFVYCAVLLFVEAVVDIVLLSTLPFHEALEEATPLIRPLRNSTLASEDLQVLAKLPQYITKSLTIYWNVWASISGVRFAAYAALSLYIYQGQGAYYTAAAAATGLNQLKHRVVFMYAFLEMMAWFWTFATIRQERQEKLTVLLEDVDVS</sequence>
<dbReference type="InterPro" id="IPR018815">
    <property type="entry name" value="Incr_loss_mito_DNA_1"/>
</dbReference>
<dbReference type="PANTHER" id="PTHR28029">
    <property type="entry name" value="PROTEIN ILM1"/>
    <property type="match status" value="1"/>
</dbReference>
<keyword evidence="1" id="KW-0472">Membrane</keyword>
<evidence type="ECO:0008006" key="5">
    <source>
        <dbReference type="Google" id="ProtNLM"/>
    </source>
</evidence>
<evidence type="ECO:0000313" key="3">
    <source>
        <dbReference type="EMBL" id="OQD70042.1"/>
    </source>
</evidence>
<evidence type="ECO:0000256" key="1">
    <source>
        <dbReference type="SAM" id="Phobius"/>
    </source>
</evidence>
<dbReference type="Proteomes" id="UP000191522">
    <property type="component" value="Unassembled WGS sequence"/>
</dbReference>
<feature type="transmembrane region" description="Helical" evidence="1">
    <location>
        <begin position="170"/>
        <end position="188"/>
    </location>
</feature>
<keyword evidence="1" id="KW-0812">Transmembrane</keyword>
<reference evidence="4" key="1">
    <citation type="journal article" date="2017" name="Nat. Microbiol.">
        <title>Global analysis of biosynthetic gene clusters reveals vast potential of secondary metabolite production in Penicillium species.</title>
        <authorList>
            <person name="Nielsen J.C."/>
            <person name="Grijseels S."/>
            <person name="Prigent S."/>
            <person name="Ji B."/>
            <person name="Dainat J."/>
            <person name="Nielsen K.F."/>
            <person name="Frisvad J.C."/>
            <person name="Workman M."/>
            <person name="Nielsen J."/>
        </authorList>
    </citation>
    <scope>NUCLEOTIDE SEQUENCE [LARGE SCALE GENOMIC DNA]</scope>
    <source>
        <strain evidence="4">IBT 11843</strain>
    </source>
</reference>
<dbReference type="OMA" id="FWLWIFI"/>
<organism evidence="3 4">
    <name type="scientific">Penicillium decumbens</name>
    <dbReference type="NCBI Taxonomy" id="69771"/>
    <lineage>
        <taxon>Eukaryota</taxon>
        <taxon>Fungi</taxon>
        <taxon>Dikarya</taxon>
        <taxon>Ascomycota</taxon>
        <taxon>Pezizomycotina</taxon>
        <taxon>Eurotiomycetes</taxon>
        <taxon>Eurotiomycetidae</taxon>
        <taxon>Eurotiales</taxon>
        <taxon>Aspergillaceae</taxon>
        <taxon>Penicillium</taxon>
    </lineage>
</organism>
<comment type="caution">
    <text evidence="3">The sequence shown here is derived from an EMBL/GenBank/DDBJ whole genome shotgun (WGS) entry which is preliminary data.</text>
</comment>
<dbReference type="Pfam" id="PF10311">
    <property type="entry name" value="Ilm1"/>
    <property type="match status" value="1"/>
</dbReference>
<evidence type="ECO:0000313" key="4">
    <source>
        <dbReference type="Proteomes" id="UP000191522"/>
    </source>
</evidence>
<keyword evidence="4" id="KW-1185">Reference proteome</keyword>
<feature type="signal peptide" evidence="2">
    <location>
        <begin position="1"/>
        <end position="28"/>
    </location>
</feature>
<accession>A0A1V6NZR6</accession>
<protein>
    <recommendedName>
        <fullName evidence="5">Increased loss of mitochondrial DNA protein 1</fullName>
    </recommendedName>
</protein>
<dbReference type="PANTHER" id="PTHR28029:SF1">
    <property type="entry name" value="PROTEIN ILM1"/>
    <property type="match status" value="1"/>
</dbReference>
<keyword evidence="2" id="KW-0732">Signal</keyword>
<name>A0A1V6NZR6_PENDC</name>
<proteinExistence type="predicted"/>
<keyword evidence="1" id="KW-1133">Transmembrane helix</keyword>
<dbReference type="OrthoDB" id="5299849at2759"/>